<dbReference type="EMBL" id="BARV01029907">
    <property type="protein sequence ID" value="GAI35313.1"/>
    <property type="molecule type" value="Genomic_DNA"/>
</dbReference>
<evidence type="ECO:0000313" key="1">
    <source>
        <dbReference type="EMBL" id="GAI35313.1"/>
    </source>
</evidence>
<reference evidence="1" key="1">
    <citation type="journal article" date="2014" name="Front. Microbiol.">
        <title>High frequency of phylogenetically diverse reductive dehalogenase-homologous genes in deep subseafloor sedimentary metagenomes.</title>
        <authorList>
            <person name="Kawai M."/>
            <person name="Futagami T."/>
            <person name="Toyoda A."/>
            <person name="Takaki Y."/>
            <person name="Nishi S."/>
            <person name="Hori S."/>
            <person name="Arai W."/>
            <person name="Tsubouchi T."/>
            <person name="Morono Y."/>
            <person name="Uchiyama I."/>
            <person name="Ito T."/>
            <person name="Fujiyama A."/>
            <person name="Inagaki F."/>
            <person name="Takami H."/>
        </authorList>
    </citation>
    <scope>NUCLEOTIDE SEQUENCE</scope>
    <source>
        <strain evidence="1">Expedition CK06-06</strain>
    </source>
</reference>
<gene>
    <name evidence="1" type="ORF">S06H3_47597</name>
</gene>
<feature type="non-terminal residue" evidence="1">
    <location>
        <position position="1"/>
    </location>
</feature>
<comment type="caution">
    <text evidence="1">The sequence shown here is derived from an EMBL/GenBank/DDBJ whole genome shotgun (WGS) entry which is preliminary data.</text>
</comment>
<proteinExistence type="predicted"/>
<sequence length="177" mass="19436">WLCEVDDIVKAVTVSAWQDMWTLLLTVPDIAVLPDRVTLEYDGPNENLQIAWGKQWEPWGPIVSVELPPVYTTRTFSTGPAQQDDVDVSNVNILFLNCAANDITISGFVGGVDGQVLHIAKICAAVQDVKLLHNSAASTQRLFLHAGGDETLRGEYGGWIFACDGSNWYDISHAKHV</sequence>
<accession>X1MVM0</accession>
<name>X1MVM0_9ZZZZ</name>
<organism evidence="1">
    <name type="scientific">marine sediment metagenome</name>
    <dbReference type="NCBI Taxonomy" id="412755"/>
    <lineage>
        <taxon>unclassified sequences</taxon>
        <taxon>metagenomes</taxon>
        <taxon>ecological metagenomes</taxon>
    </lineage>
</organism>
<protein>
    <submittedName>
        <fullName evidence="1">Uncharacterized protein</fullName>
    </submittedName>
</protein>
<dbReference type="AlphaFoldDB" id="X1MVM0"/>